<keyword evidence="3" id="KW-1185">Reference proteome</keyword>
<reference evidence="2 3" key="1">
    <citation type="journal article" date="2020" name="Nature">
        <title>Six reference-quality genomes reveal evolution of bat adaptations.</title>
        <authorList>
            <person name="Jebb D."/>
            <person name="Huang Z."/>
            <person name="Pippel M."/>
            <person name="Hughes G.M."/>
            <person name="Lavrichenko K."/>
            <person name="Devanna P."/>
            <person name="Winkler S."/>
            <person name="Jermiin L.S."/>
            <person name="Skirmuntt E.C."/>
            <person name="Katzourakis A."/>
            <person name="Burkitt-Gray L."/>
            <person name="Ray D.A."/>
            <person name="Sullivan K.A.M."/>
            <person name="Roscito J.G."/>
            <person name="Kirilenko B.M."/>
            <person name="Davalos L.M."/>
            <person name="Corthals A.P."/>
            <person name="Power M.L."/>
            <person name="Jones G."/>
            <person name="Ransome R.D."/>
            <person name="Dechmann D.K.N."/>
            <person name="Locatelli A.G."/>
            <person name="Puechmaille S.J."/>
            <person name="Fedrigo O."/>
            <person name="Jarvis E.D."/>
            <person name="Hiller M."/>
            <person name="Vernes S.C."/>
            <person name="Myers E.W."/>
            <person name="Teeling E.C."/>
        </authorList>
    </citation>
    <scope>NUCLEOTIDE SEQUENCE [LARGE SCALE GENOMIC DNA]</scope>
    <source>
        <strain evidence="2">MPipKuh1</strain>
        <tissue evidence="2">Flight muscle</tissue>
    </source>
</reference>
<comment type="caution">
    <text evidence="2">The sequence shown here is derived from an EMBL/GenBank/DDBJ whole genome shotgun (WGS) entry which is preliminary data.</text>
</comment>
<feature type="region of interest" description="Disordered" evidence="1">
    <location>
        <begin position="29"/>
        <end position="61"/>
    </location>
</feature>
<name>A0A7J7XB72_PIPKU</name>
<evidence type="ECO:0000313" key="2">
    <source>
        <dbReference type="EMBL" id="KAF6346904.1"/>
    </source>
</evidence>
<feature type="region of interest" description="Disordered" evidence="1">
    <location>
        <begin position="86"/>
        <end position="124"/>
    </location>
</feature>
<proteinExistence type="predicted"/>
<evidence type="ECO:0000256" key="1">
    <source>
        <dbReference type="SAM" id="MobiDB-lite"/>
    </source>
</evidence>
<dbReference type="EMBL" id="JACAGB010000008">
    <property type="protein sequence ID" value="KAF6346904.1"/>
    <property type="molecule type" value="Genomic_DNA"/>
</dbReference>
<evidence type="ECO:0000313" key="3">
    <source>
        <dbReference type="Proteomes" id="UP000558488"/>
    </source>
</evidence>
<accession>A0A7J7XB72</accession>
<sequence>MGWRRGEGLGSSVLSAPFLPSAGAATRSLTLGSPAAGSLRPHRGRRSPGVRPSQAVPPPCLLPRNTHCAPLAAPRALPSEGTYVARGSGLSHATSPKTRLGTCGAGPGALSPSHPHAPSVSGEPPFTKAHLVVCALSAALE</sequence>
<protein>
    <submittedName>
        <fullName evidence="2">Uncharacterized protein</fullName>
    </submittedName>
</protein>
<organism evidence="2 3">
    <name type="scientific">Pipistrellus kuhlii</name>
    <name type="common">Kuhl's pipistrelle</name>
    <dbReference type="NCBI Taxonomy" id="59472"/>
    <lineage>
        <taxon>Eukaryota</taxon>
        <taxon>Metazoa</taxon>
        <taxon>Chordata</taxon>
        <taxon>Craniata</taxon>
        <taxon>Vertebrata</taxon>
        <taxon>Euteleostomi</taxon>
        <taxon>Mammalia</taxon>
        <taxon>Eutheria</taxon>
        <taxon>Laurasiatheria</taxon>
        <taxon>Chiroptera</taxon>
        <taxon>Yangochiroptera</taxon>
        <taxon>Vespertilionidae</taxon>
        <taxon>Pipistrellus</taxon>
    </lineage>
</organism>
<dbReference type="Proteomes" id="UP000558488">
    <property type="component" value="Unassembled WGS sequence"/>
</dbReference>
<gene>
    <name evidence="2" type="ORF">mPipKuh1_010639</name>
</gene>
<dbReference type="AlphaFoldDB" id="A0A7J7XB72"/>